<feature type="transmembrane region" description="Helical" evidence="5">
    <location>
        <begin position="337"/>
        <end position="356"/>
    </location>
</feature>
<feature type="transmembrane region" description="Helical" evidence="5">
    <location>
        <begin position="464"/>
        <end position="484"/>
    </location>
</feature>
<dbReference type="PANTHER" id="PTHR23501">
    <property type="entry name" value="MAJOR FACILITATOR SUPERFAMILY"/>
    <property type="match status" value="1"/>
</dbReference>
<dbReference type="GO" id="GO:0022857">
    <property type="term" value="F:transmembrane transporter activity"/>
    <property type="evidence" value="ECO:0007669"/>
    <property type="project" value="TreeGrafter"/>
</dbReference>
<evidence type="ECO:0000313" key="7">
    <source>
        <dbReference type="Proteomes" id="UP000215355"/>
    </source>
</evidence>
<feature type="transmembrane region" description="Helical" evidence="5">
    <location>
        <begin position="270"/>
        <end position="289"/>
    </location>
</feature>
<dbReference type="Gene3D" id="1.20.1250.20">
    <property type="entry name" value="MFS general substrate transporter like domains"/>
    <property type="match status" value="1"/>
</dbReference>
<keyword evidence="4 5" id="KW-0472">Membrane</keyword>
<dbReference type="EMBL" id="LT906468">
    <property type="protein sequence ID" value="SNV50424.1"/>
    <property type="molecule type" value="Genomic_DNA"/>
</dbReference>
<organism evidence="6 7">
    <name type="scientific">Sphingobacterium mizutaii</name>
    <dbReference type="NCBI Taxonomy" id="1010"/>
    <lineage>
        <taxon>Bacteria</taxon>
        <taxon>Pseudomonadati</taxon>
        <taxon>Bacteroidota</taxon>
        <taxon>Sphingobacteriia</taxon>
        <taxon>Sphingobacteriales</taxon>
        <taxon>Sphingobacteriaceae</taxon>
        <taxon>Sphingobacterium</taxon>
    </lineage>
</organism>
<evidence type="ECO:0000256" key="3">
    <source>
        <dbReference type="ARBA" id="ARBA00022989"/>
    </source>
</evidence>
<dbReference type="PANTHER" id="PTHR23501:SF5">
    <property type="entry name" value="TRANSPORT PROTEIN"/>
    <property type="match status" value="1"/>
</dbReference>
<dbReference type="InterPro" id="IPR036259">
    <property type="entry name" value="MFS_trans_sf"/>
</dbReference>
<feature type="transmembrane region" description="Helical" evidence="5">
    <location>
        <begin position="81"/>
        <end position="101"/>
    </location>
</feature>
<keyword evidence="2 5" id="KW-0812">Transmembrane</keyword>
<proteinExistence type="predicted"/>
<dbReference type="KEGG" id="smiz:4412673_02051"/>
<gene>
    <name evidence="6" type="ORF">SAMEA4412673_02051</name>
</gene>
<dbReference type="Proteomes" id="UP000215355">
    <property type="component" value="Chromosome 1"/>
</dbReference>
<dbReference type="AlphaFoldDB" id="A0AAJ4XBZ0"/>
<keyword evidence="3 5" id="KW-1133">Transmembrane helix</keyword>
<evidence type="ECO:0000256" key="4">
    <source>
        <dbReference type="ARBA" id="ARBA00023136"/>
    </source>
</evidence>
<evidence type="ECO:0000256" key="5">
    <source>
        <dbReference type="SAM" id="Phobius"/>
    </source>
</evidence>
<feature type="transmembrane region" description="Helical" evidence="5">
    <location>
        <begin position="309"/>
        <end position="328"/>
    </location>
</feature>
<evidence type="ECO:0000256" key="2">
    <source>
        <dbReference type="ARBA" id="ARBA00022692"/>
    </source>
</evidence>
<feature type="transmembrane region" description="Helical" evidence="5">
    <location>
        <begin position="362"/>
        <end position="388"/>
    </location>
</feature>
<evidence type="ECO:0000313" key="6">
    <source>
        <dbReference type="EMBL" id="SNV50424.1"/>
    </source>
</evidence>
<feature type="transmembrane region" description="Helical" evidence="5">
    <location>
        <begin position="400"/>
        <end position="423"/>
    </location>
</feature>
<name>A0AAJ4XBZ0_9SPHI</name>
<feature type="transmembrane region" description="Helical" evidence="5">
    <location>
        <begin position="169"/>
        <end position="189"/>
    </location>
</feature>
<sequence length="511" mass="58466">MSNSLFRDWIPQKFKLSILLLIAVSLSFCSGIPSSIYTYIISDQAANSADLSMAMYAYCAGMVCSISLIFRLTIFMPKKRLIIFCLIILMFINLGLALNHAPLINVMLMFLFGCVKIILTMALISELMPFLMPTGERYQMYAIYYPMNLIFPIIGGLIAAYLARQHWELGYYFQTMMLFISLLVVIICFKTQHIKKVPLFQYDWLGTILLASSLLCFSFVASYGLQNNWLMSKSIIMGIVLSIVLFILFFNRNYKKKRKIISFSVISNKATFLTLFTVFILGIFYSNTSLLSNLMNVLLPSNPTKQAEINAYVIIGYFLGSILVYLYFKQTKKCKAIFLISASFYLTSNFLLYNLININTPLSYLILPIILRGMAVIISFISTAVYLAGNVNGKDFLQSIVMFLLVRTFFVTVFWSSVISNWFNKLQFTHQTRLAEIMETGEKVDRTVLLNFQKQANLLGLHDLYLYLCLINILVIIMIAIIPYHSSTVRHIFNWGTKKNVKELIQATPMS</sequence>
<feature type="transmembrane region" description="Helical" evidence="5">
    <location>
        <begin position="55"/>
        <end position="74"/>
    </location>
</feature>
<feature type="transmembrane region" description="Helical" evidence="5">
    <location>
        <begin position="201"/>
        <end position="223"/>
    </location>
</feature>
<reference evidence="6 7" key="1">
    <citation type="submission" date="2017-06" db="EMBL/GenBank/DDBJ databases">
        <authorList>
            <consortium name="Pathogen Informatics"/>
        </authorList>
    </citation>
    <scope>NUCLEOTIDE SEQUENCE [LARGE SCALE GENOMIC DNA]</scope>
    <source>
        <strain evidence="6 7">NCTC12149</strain>
    </source>
</reference>
<feature type="transmembrane region" description="Helical" evidence="5">
    <location>
        <begin position="143"/>
        <end position="163"/>
    </location>
</feature>
<evidence type="ECO:0000256" key="1">
    <source>
        <dbReference type="ARBA" id="ARBA00004141"/>
    </source>
</evidence>
<protein>
    <submittedName>
        <fullName evidence="6">Drug resistance MFS transporter, drug:H+ antiporter-2 (14 Spanner) (DHA2) family</fullName>
    </submittedName>
</protein>
<feature type="transmembrane region" description="Helical" evidence="5">
    <location>
        <begin position="107"/>
        <end position="131"/>
    </location>
</feature>
<comment type="subcellular location">
    <subcellularLocation>
        <location evidence="1">Membrane</location>
        <topology evidence="1">Multi-pass membrane protein</topology>
    </subcellularLocation>
</comment>
<dbReference type="GO" id="GO:0005886">
    <property type="term" value="C:plasma membrane"/>
    <property type="evidence" value="ECO:0007669"/>
    <property type="project" value="TreeGrafter"/>
</dbReference>
<dbReference type="RefSeq" id="WP_093096327.1">
    <property type="nucleotide sequence ID" value="NZ_FNGK01000001.1"/>
</dbReference>
<dbReference type="SUPFAM" id="SSF103473">
    <property type="entry name" value="MFS general substrate transporter"/>
    <property type="match status" value="1"/>
</dbReference>
<accession>A0AAJ4XBZ0</accession>
<feature type="transmembrane region" description="Helical" evidence="5">
    <location>
        <begin position="229"/>
        <end position="250"/>
    </location>
</feature>